<comment type="caution">
    <text evidence="2">The sequence shown here is derived from an EMBL/GenBank/DDBJ whole genome shotgun (WGS) entry which is preliminary data.</text>
</comment>
<evidence type="ECO:0000313" key="2">
    <source>
        <dbReference type="EMBL" id="MBC8528805.1"/>
    </source>
</evidence>
<gene>
    <name evidence="2" type="ORF">H8699_05100</name>
</gene>
<dbReference type="AlphaFoldDB" id="A0A926CY26"/>
<accession>A0A926CY26</accession>
<protein>
    <submittedName>
        <fullName evidence="2">Asp23/Gls24 family envelope stress response protein</fullName>
    </submittedName>
</protein>
<dbReference type="PANTHER" id="PTHR34297:SF2">
    <property type="entry name" value="ASP23_GLS24 FAMILY ENVELOPE STRESS RESPONSE PROTEIN"/>
    <property type="match status" value="1"/>
</dbReference>
<dbReference type="PANTHER" id="PTHR34297">
    <property type="entry name" value="HYPOTHETICAL CYTOSOLIC PROTEIN-RELATED"/>
    <property type="match status" value="1"/>
</dbReference>
<dbReference type="Proteomes" id="UP000654279">
    <property type="component" value="Unassembled WGS sequence"/>
</dbReference>
<reference evidence="2" key="1">
    <citation type="submission" date="2020-08" db="EMBL/GenBank/DDBJ databases">
        <title>Genome public.</title>
        <authorList>
            <person name="Liu C."/>
            <person name="Sun Q."/>
        </authorList>
    </citation>
    <scope>NUCLEOTIDE SEQUENCE</scope>
    <source>
        <strain evidence="2">NSJ-44</strain>
    </source>
</reference>
<proteinExistence type="inferred from homology"/>
<evidence type="ECO:0000256" key="1">
    <source>
        <dbReference type="ARBA" id="ARBA00005721"/>
    </source>
</evidence>
<dbReference type="InterPro" id="IPR005531">
    <property type="entry name" value="Asp23"/>
</dbReference>
<comment type="similarity">
    <text evidence="1">Belongs to the asp23 family.</text>
</comment>
<dbReference type="RefSeq" id="WP_138295877.1">
    <property type="nucleotide sequence ID" value="NZ_JACRSO010000002.1"/>
</dbReference>
<name>A0A926CY26_9FIRM</name>
<dbReference type="Pfam" id="PF03780">
    <property type="entry name" value="Asp23"/>
    <property type="match status" value="1"/>
</dbReference>
<sequence>MAAKIINDLGYISITDDVIATIAGTAAVESYGVVGMVAKRATDGIMELLGRDNIMRGVRVDTSNDRLVINLYIIVQYGISIAQAGSSLVEAVKFNVQKLTGLEVDSVNVMIQDIRV</sequence>
<evidence type="ECO:0000313" key="3">
    <source>
        <dbReference type="Proteomes" id="UP000654279"/>
    </source>
</evidence>
<dbReference type="EMBL" id="JACRSO010000002">
    <property type="protein sequence ID" value="MBC8528805.1"/>
    <property type="molecule type" value="Genomic_DNA"/>
</dbReference>
<organism evidence="2 3">
    <name type="scientific">Luoshenia tenuis</name>
    <dbReference type="NCBI Taxonomy" id="2763654"/>
    <lineage>
        <taxon>Bacteria</taxon>
        <taxon>Bacillati</taxon>
        <taxon>Bacillota</taxon>
        <taxon>Clostridia</taxon>
        <taxon>Christensenellales</taxon>
        <taxon>Christensenellaceae</taxon>
        <taxon>Luoshenia</taxon>
    </lineage>
</organism>
<keyword evidence="3" id="KW-1185">Reference proteome</keyword>